<keyword evidence="8" id="KW-1185">Reference proteome</keyword>
<dbReference type="GO" id="GO:0008320">
    <property type="term" value="F:protein transmembrane transporter activity"/>
    <property type="evidence" value="ECO:0007669"/>
    <property type="project" value="TreeGrafter"/>
</dbReference>
<gene>
    <name evidence="7" type="ORF">GGQ88_001855</name>
</gene>
<dbReference type="GO" id="GO:0098046">
    <property type="term" value="C:type V protein secretion system complex"/>
    <property type="evidence" value="ECO:0007669"/>
    <property type="project" value="TreeGrafter"/>
</dbReference>
<feature type="domain" description="Polypeptide-transport-associated ShlB-type" evidence="6">
    <location>
        <begin position="112"/>
        <end position="183"/>
    </location>
</feature>
<dbReference type="Pfam" id="PF03865">
    <property type="entry name" value="ShlB"/>
    <property type="match status" value="1"/>
</dbReference>
<dbReference type="Pfam" id="PF08479">
    <property type="entry name" value="POTRA_2"/>
    <property type="match status" value="1"/>
</dbReference>
<feature type="region of interest" description="Disordered" evidence="4">
    <location>
        <begin position="60"/>
        <end position="93"/>
    </location>
</feature>
<dbReference type="EMBL" id="JACICY010000003">
    <property type="protein sequence ID" value="MBB3860589.1"/>
    <property type="molecule type" value="Genomic_DNA"/>
</dbReference>
<sequence length="628" mass="67053">MADRYAARPRSGVISEVSIRGLLGPERVRRPKLRGGRVAALALATSACLWGNLAFAQATPPVGAQPPTRESVERGVAEGTLSRSGPVSVDTSEVERAPCPLASPDFAGIRLKLTSVSFGGMSDLPGFDLSGSYAEYIGTEQPVSVICEIRDRAATALRQAGYLAAVQVPPQKIESGAVKLDVLLAHLARVQIKGDPGASEGILLRYLNKLTQDPVFNTHTAERYLLLAKDVPGLDVRLALRPIEGSPGEVVGEVSVRRVPVYAELGLQNYGSRSVGRYNLLARAQLNGLTGLGDATTLSFFTTTDLDEQKVLQIGHDMRLGGEGLMLHGDFTYGWTNPAVTGAASDFHSRTLSASLEGAYPVVRSQSYNLSIALGGQIANQDLDFGNIPLTRDRLRVLYGRVETSGVSKASLTGRDGFTPFEPHWSWGMVTEVRQGLNIWDATNGCSGAGCPVLVPGRVTPSRVEGTAKGFVVRASGVFDYRPVRALTLSLQPRAQYSPDRLLSYEEFSGGNYTIGRGYDPGAIIGDSGVGVRGEVRIGSLIPRVAGGNALQPYGFVDAAWVWNHDSGTPNDPDKIVSVGGGLRAAIHDAIRLDVGVAVPLRETLGTNVKGKARFMLNLSFQLLPWRL</sequence>
<dbReference type="PANTHER" id="PTHR34597:SF6">
    <property type="entry name" value="BLR6126 PROTEIN"/>
    <property type="match status" value="1"/>
</dbReference>
<keyword evidence="2" id="KW-0812">Transmembrane</keyword>
<dbReference type="Proteomes" id="UP000562395">
    <property type="component" value="Unassembled WGS sequence"/>
</dbReference>
<evidence type="ECO:0000256" key="2">
    <source>
        <dbReference type="ARBA" id="ARBA00022692"/>
    </source>
</evidence>
<dbReference type="InterPro" id="IPR013686">
    <property type="entry name" value="Polypept-transport_assoc_ShlB"/>
</dbReference>
<name>A0A7W5ZWL7_9SPHN</name>
<evidence type="ECO:0000256" key="4">
    <source>
        <dbReference type="SAM" id="MobiDB-lite"/>
    </source>
</evidence>
<dbReference type="InterPro" id="IPR051544">
    <property type="entry name" value="TPS_OM_transporter"/>
</dbReference>
<comment type="caution">
    <text evidence="7">The sequence shown here is derived from an EMBL/GenBank/DDBJ whole genome shotgun (WGS) entry which is preliminary data.</text>
</comment>
<evidence type="ECO:0000313" key="7">
    <source>
        <dbReference type="EMBL" id="MBB3860589.1"/>
    </source>
</evidence>
<feature type="domain" description="Haemolysin activator HlyB C-terminal" evidence="5">
    <location>
        <begin position="480"/>
        <end position="584"/>
    </location>
</feature>
<evidence type="ECO:0000256" key="3">
    <source>
        <dbReference type="ARBA" id="ARBA00023237"/>
    </source>
</evidence>
<dbReference type="InterPro" id="IPR005565">
    <property type="entry name" value="Hemolysn_activator_HlyB_C"/>
</dbReference>
<dbReference type="GO" id="GO:0046819">
    <property type="term" value="P:protein secretion by the type V secretion system"/>
    <property type="evidence" value="ECO:0007669"/>
    <property type="project" value="TreeGrafter"/>
</dbReference>
<feature type="compositionally biased region" description="Polar residues" evidence="4">
    <location>
        <begin position="81"/>
        <end position="91"/>
    </location>
</feature>
<evidence type="ECO:0000259" key="6">
    <source>
        <dbReference type="Pfam" id="PF08479"/>
    </source>
</evidence>
<evidence type="ECO:0000313" key="8">
    <source>
        <dbReference type="Proteomes" id="UP000562395"/>
    </source>
</evidence>
<keyword evidence="3" id="KW-0998">Cell outer membrane</keyword>
<dbReference type="Gene3D" id="2.40.160.50">
    <property type="entry name" value="membrane protein fhac: a member of the omp85/tpsb transporter family"/>
    <property type="match status" value="1"/>
</dbReference>
<evidence type="ECO:0000256" key="1">
    <source>
        <dbReference type="ARBA" id="ARBA00022452"/>
    </source>
</evidence>
<dbReference type="Gene3D" id="3.10.20.310">
    <property type="entry name" value="membrane protein fhac"/>
    <property type="match status" value="1"/>
</dbReference>
<dbReference type="RefSeq" id="WP_183612836.1">
    <property type="nucleotide sequence ID" value="NZ_JACICY010000003.1"/>
</dbReference>
<evidence type="ECO:0000259" key="5">
    <source>
        <dbReference type="Pfam" id="PF03865"/>
    </source>
</evidence>
<proteinExistence type="predicted"/>
<dbReference type="AlphaFoldDB" id="A0A7W5ZWL7"/>
<organism evidence="7 8">
    <name type="scientific">Novosphingobium hassiacum</name>
    <dbReference type="NCBI Taxonomy" id="173676"/>
    <lineage>
        <taxon>Bacteria</taxon>
        <taxon>Pseudomonadati</taxon>
        <taxon>Pseudomonadota</taxon>
        <taxon>Alphaproteobacteria</taxon>
        <taxon>Sphingomonadales</taxon>
        <taxon>Sphingomonadaceae</taxon>
        <taxon>Novosphingobium</taxon>
    </lineage>
</organism>
<protein>
    <submittedName>
        <fullName evidence="7">Hemolysin activation/secretion protein</fullName>
    </submittedName>
</protein>
<keyword evidence="1" id="KW-1134">Transmembrane beta strand</keyword>
<dbReference type="PANTHER" id="PTHR34597">
    <property type="entry name" value="SLR1661 PROTEIN"/>
    <property type="match status" value="1"/>
</dbReference>
<accession>A0A7W5ZWL7</accession>
<reference evidence="7 8" key="1">
    <citation type="submission" date="2020-08" db="EMBL/GenBank/DDBJ databases">
        <title>Genomic Encyclopedia of Type Strains, Phase IV (KMG-IV): sequencing the most valuable type-strain genomes for metagenomic binning, comparative biology and taxonomic classification.</title>
        <authorList>
            <person name="Goeker M."/>
        </authorList>
    </citation>
    <scope>NUCLEOTIDE SEQUENCE [LARGE SCALE GENOMIC DNA]</scope>
    <source>
        <strain evidence="7 8">DSM 14552</strain>
    </source>
</reference>
<keyword evidence="1" id="KW-0472">Membrane</keyword>